<organism evidence="11 12">
    <name type="scientific">Orientia chuto str. Dubai</name>
    <dbReference type="NCBI Taxonomy" id="1359168"/>
    <lineage>
        <taxon>Bacteria</taxon>
        <taxon>Pseudomonadati</taxon>
        <taxon>Pseudomonadota</taxon>
        <taxon>Alphaproteobacteria</taxon>
        <taxon>Rickettsiales</taxon>
        <taxon>Rickettsiaceae</taxon>
        <taxon>Rickettsieae</taxon>
        <taxon>Orientia</taxon>
    </lineage>
</organism>
<accession>A0A0F3MRD2</accession>
<evidence type="ECO:0000256" key="3">
    <source>
        <dbReference type="ARBA" id="ARBA00022490"/>
    </source>
</evidence>
<keyword evidence="12" id="KW-1185">Reference proteome</keyword>
<reference evidence="11 12" key="1">
    <citation type="submission" date="2015-02" db="EMBL/GenBank/DDBJ databases">
        <title>Genome Sequencing of Rickettsiales.</title>
        <authorList>
            <person name="Daugherty S.C."/>
            <person name="Su Q."/>
            <person name="Abolude K."/>
            <person name="Beier-Sexton M."/>
            <person name="Carlyon J.A."/>
            <person name="Carter R."/>
            <person name="Day N.P."/>
            <person name="Dumler S.J."/>
            <person name="Dyachenko V."/>
            <person name="Godinez A."/>
            <person name="Kurtti T.J."/>
            <person name="Lichay M."/>
            <person name="Mullins K.E."/>
            <person name="Ott S."/>
            <person name="Pappas-Brown V."/>
            <person name="Paris D.H."/>
            <person name="Patel P."/>
            <person name="Richards A.L."/>
            <person name="Sadzewicz L."/>
            <person name="Sears K."/>
            <person name="Seidman D."/>
            <person name="Sengamalay N."/>
            <person name="Stenos J."/>
            <person name="Tallon L.J."/>
            <person name="Vincent G."/>
            <person name="Fraser C.M."/>
            <person name="Munderloh U."/>
            <person name="Dunning-Hotopp J.C."/>
        </authorList>
    </citation>
    <scope>NUCLEOTIDE SEQUENCE [LARGE SCALE GENOMIC DNA]</scope>
    <source>
        <strain evidence="11 12">Fuller</strain>
    </source>
</reference>
<dbReference type="EMBL" id="LANP01000003">
    <property type="protein sequence ID" value="KJV57149.1"/>
    <property type="molecule type" value="Genomic_DNA"/>
</dbReference>
<feature type="short sequence motif" description="'HIGH' region" evidence="10">
    <location>
        <begin position="44"/>
        <end position="52"/>
    </location>
</feature>
<evidence type="ECO:0000256" key="10">
    <source>
        <dbReference type="HAMAP-Rule" id="MF_00177"/>
    </source>
</evidence>
<dbReference type="NCBIfam" id="NF001968">
    <property type="entry name" value="PRK00750.1-2"/>
    <property type="match status" value="1"/>
</dbReference>
<dbReference type="GO" id="GO:0005737">
    <property type="term" value="C:cytoplasm"/>
    <property type="evidence" value="ECO:0007669"/>
    <property type="project" value="UniProtKB-SubCell"/>
</dbReference>
<keyword evidence="6 10" id="KW-0067">ATP-binding</keyword>
<comment type="catalytic activity">
    <reaction evidence="9 10">
        <text>tRNA(Lys) + L-lysine + ATP = L-lysyl-tRNA(Lys) + AMP + diphosphate</text>
        <dbReference type="Rhea" id="RHEA:20792"/>
        <dbReference type="Rhea" id="RHEA-COMP:9696"/>
        <dbReference type="Rhea" id="RHEA-COMP:9697"/>
        <dbReference type="ChEBI" id="CHEBI:30616"/>
        <dbReference type="ChEBI" id="CHEBI:32551"/>
        <dbReference type="ChEBI" id="CHEBI:33019"/>
        <dbReference type="ChEBI" id="CHEBI:78442"/>
        <dbReference type="ChEBI" id="CHEBI:78529"/>
        <dbReference type="ChEBI" id="CHEBI:456215"/>
        <dbReference type="EC" id="6.1.1.6"/>
    </reaction>
</comment>
<keyword evidence="4 10" id="KW-0436">Ligase</keyword>
<dbReference type="GO" id="GO:0006430">
    <property type="term" value="P:lysyl-tRNA aminoacylation"/>
    <property type="evidence" value="ECO:0007669"/>
    <property type="project" value="UniProtKB-UniRule"/>
</dbReference>
<dbReference type="PATRIC" id="fig|1359168.3.peg.790"/>
<keyword evidence="7 10" id="KW-0648">Protein biosynthesis</keyword>
<dbReference type="PROSITE" id="PS00178">
    <property type="entry name" value="AA_TRNA_LIGASE_I"/>
    <property type="match status" value="1"/>
</dbReference>
<dbReference type="GO" id="GO:0000049">
    <property type="term" value="F:tRNA binding"/>
    <property type="evidence" value="ECO:0007669"/>
    <property type="project" value="InterPro"/>
</dbReference>
<evidence type="ECO:0000256" key="9">
    <source>
        <dbReference type="ARBA" id="ARBA00048573"/>
    </source>
</evidence>
<evidence type="ECO:0000256" key="4">
    <source>
        <dbReference type="ARBA" id="ARBA00022598"/>
    </source>
</evidence>
<dbReference type="NCBIfam" id="TIGR00467">
    <property type="entry name" value="lysS_arch"/>
    <property type="match status" value="1"/>
</dbReference>
<dbReference type="SUPFAM" id="SSF48163">
    <property type="entry name" value="An anticodon-binding domain of class I aminoacyl-tRNA synthetases"/>
    <property type="match status" value="1"/>
</dbReference>
<protein>
    <recommendedName>
        <fullName evidence="10">Lysine--tRNA ligase</fullName>
        <ecNumber evidence="10">6.1.1.6</ecNumber>
    </recommendedName>
    <alternativeName>
        <fullName evidence="10">Lysyl-tRNA synthetase</fullName>
        <shortName evidence="10">LysRS</shortName>
    </alternativeName>
</protein>
<name>A0A0F3MRD2_9RICK</name>
<dbReference type="InterPro" id="IPR008925">
    <property type="entry name" value="aa_tRNA-synth_I_cd-bd_sf"/>
</dbReference>
<evidence type="ECO:0000256" key="2">
    <source>
        <dbReference type="ARBA" id="ARBA00005594"/>
    </source>
</evidence>
<dbReference type="EC" id="6.1.1.6" evidence="10"/>
<dbReference type="AlphaFoldDB" id="A0A0F3MRD2"/>
<dbReference type="Pfam" id="PF01921">
    <property type="entry name" value="tRNA-synt_1f"/>
    <property type="match status" value="1"/>
</dbReference>
<dbReference type="Gene3D" id="1.10.10.350">
    <property type="match status" value="1"/>
</dbReference>
<comment type="similarity">
    <text evidence="2 10">Belongs to the class-I aminoacyl-tRNA synthetase family.</text>
</comment>
<evidence type="ECO:0000256" key="8">
    <source>
        <dbReference type="ARBA" id="ARBA00023146"/>
    </source>
</evidence>
<dbReference type="OrthoDB" id="9803151at2"/>
<keyword evidence="5 10" id="KW-0547">Nucleotide-binding</keyword>
<keyword evidence="3 10" id="KW-0963">Cytoplasm</keyword>
<dbReference type="PANTHER" id="PTHR37940:SF1">
    <property type="entry name" value="LYSINE--TRNA LIGASE"/>
    <property type="match status" value="1"/>
</dbReference>
<dbReference type="InterPro" id="IPR020751">
    <property type="entry name" value="aa-tRNA-synth_I_codon-bd_sub2"/>
</dbReference>
<dbReference type="InterPro" id="IPR002904">
    <property type="entry name" value="Lys-tRNA-ligase"/>
</dbReference>
<dbReference type="InterPro" id="IPR014729">
    <property type="entry name" value="Rossmann-like_a/b/a_fold"/>
</dbReference>
<evidence type="ECO:0000256" key="1">
    <source>
        <dbReference type="ARBA" id="ARBA00004496"/>
    </source>
</evidence>
<dbReference type="GO" id="GO:0004824">
    <property type="term" value="F:lysine-tRNA ligase activity"/>
    <property type="evidence" value="ECO:0007669"/>
    <property type="project" value="UniProtKB-UniRule"/>
</dbReference>
<proteinExistence type="inferred from homology"/>
<dbReference type="Proteomes" id="UP000033616">
    <property type="component" value="Unassembled WGS sequence"/>
</dbReference>
<feature type="binding site" evidence="10">
    <location>
        <position position="294"/>
    </location>
    <ligand>
        <name>ATP</name>
        <dbReference type="ChEBI" id="CHEBI:30616"/>
    </ligand>
</feature>
<dbReference type="HAMAP" id="MF_00177">
    <property type="entry name" value="Lys_tRNA_synth_class1"/>
    <property type="match status" value="1"/>
</dbReference>
<evidence type="ECO:0000313" key="12">
    <source>
        <dbReference type="Proteomes" id="UP000033616"/>
    </source>
</evidence>
<dbReference type="RefSeq" id="WP_045796989.1">
    <property type="nucleotide sequence ID" value="NZ_LANP01000003.1"/>
</dbReference>
<sequence length="528" mass="60249">MLEFSSYAAQSKAWPFIEAQKILNKLNYQAPDKGYVLFETGYGPSGLPHIGTFSEVARTVMVIEAFKQLSNIPTKLICFSDDMDGLRKVPTNLPNQDMLKEHLDKPLTSVPDPFCKATSYGEYMNGKLIQFLDTFNFKYEFYSATKCYNSGIFDNMLLKVLENYEKIMEIMLLTLREERQATYCPFLPVCPETGKILQIPAVKINKKAGTVTFQDINTGKIFETEVTKGKCKLQWKPDFAMRWAALEVDYEIYGKDHMINQHIYSKICKVLGGTPPVQFFYEFFLDETGAKVSKSKGNSITVEQWLTYAPMESMLLFIYQSPAKAKKLHFNVIPKNVDDYLTLIKKYHQTNDQVAKIDNPVYHVHLGKVPNVINTYNLNFSLLLNLASACNPENKSVLWGFIKKYAPDACPTSSPYLDQLIEFAIQYYNDYVKINKKYLIPSTQQRKILEQIDLVLSDLHEVDAEVIQSAIYKIGINNGYNNLKCYFQELYQILLGQSDGPRLGSFIKLFGIDNTKAIIKAKLASASN</sequence>
<comment type="caution">
    <text evidence="10">Lacks conserved residue(s) required for the propagation of feature annotation.</text>
</comment>
<dbReference type="Gene3D" id="3.40.50.620">
    <property type="entry name" value="HUPs"/>
    <property type="match status" value="2"/>
</dbReference>
<keyword evidence="8 10" id="KW-0030">Aminoacyl-tRNA synthetase</keyword>
<dbReference type="PANTHER" id="PTHR37940">
    <property type="entry name" value="LYSINE--TRNA LIGASE"/>
    <property type="match status" value="1"/>
</dbReference>
<evidence type="ECO:0000313" key="11">
    <source>
        <dbReference type="EMBL" id="KJV57149.1"/>
    </source>
</evidence>
<dbReference type="GO" id="GO:0005524">
    <property type="term" value="F:ATP binding"/>
    <property type="evidence" value="ECO:0007669"/>
    <property type="project" value="UniProtKB-UniRule"/>
</dbReference>
<comment type="caution">
    <text evidence="11">The sequence shown here is derived from an EMBL/GenBank/DDBJ whole genome shotgun (WGS) entry which is preliminary data.</text>
</comment>
<evidence type="ECO:0000256" key="5">
    <source>
        <dbReference type="ARBA" id="ARBA00022741"/>
    </source>
</evidence>
<dbReference type="InterPro" id="IPR001412">
    <property type="entry name" value="aa-tRNA-synth_I_CS"/>
</dbReference>
<comment type="subcellular location">
    <subcellularLocation>
        <location evidence="1 10">Cytoplasm</location>
    </subcellularLocation>
</comment>
<dbReference type="STRING" id="1359168.OCHUTO_0201"/>
<gene>
    <name evidence="10 11" type="primary">lysS</name>
    <name evidence="11" type="ORF">OCHUTO_0201</name>
</gene>
<evidence type="ECO:0000256" key="6">
    <source>
        <dbReference type="ARBA" id="ARBA00022840"/>
    </source>
</evidence>
<dbReference type="SUPFAM" id="SSF52374">
    <property type="entry name" value="Nucleotidylyl transferase"/>
    <property type="match status" value="1"/>
</dbReference>
<evidence type="ECO:0000256" key="7">
    <source>
        <dbReference type="ARBA" id="ARBA00022917"/>
    </source>
</evidence>